<dbReference type="AlphaFoldDB" id="A0A5A8CUE8"/>
<accession>A0A5A8CUE8</accession>
<dbReference type="EMBL" id="VLTN01000005">
    <property type="protein sequence ID" value="KAA0156044.1"/>
    <property type="molecule type" value="Genomic_DNA"/>
</dbReference>
<proteinExistence type="predicted"/>
<keyword evidence="2" id="KW-1185">Reference proteome</keyword>
<gene>
    <name evidence="1" type="ORF">FNF29_01462</name>
</gene>
<protein>
    <submittedName>
        <fullName evidence="1">Uncharacterized protein</fullName>
    </submittedName>
</protein>
<dbReference type="Proteomes" id="UP000323011">
    <property type="component" value="Unassembled WGS sequence"/>
</dbReference>
<evidence type="ECO:0000313" key="2">
    <source>
        <dbReference type="Proteomes" id="UP000323011"/>
    </source>
</evidence>
<reference evidence="1 2" key="1">
    <citation type="submission" date="2019-07" db="EMBL/GenBank/DDBJ databases">
        <title>Genomes of Cafeteria roenbergensis.</title>
        <authorList>
            <person name="Fischer M.G."/>
            <person name="Hackl T."/>
            <person name="Roman M."/>
        </authorList>
    </citation>
    <scope>NUCLEOTIDE SEQUENCE [LARGE SCALE GENOMIC DNA]</scope>
    <source>
        <strain evidence="1 2">BVI</strain>
    </source>
</reference>
<organism evidence="1 2">
    <name type="scientific">Cafeteria roenbergensis</name>
    <name type="common">Marine flagellate</name>
    <dbReference type="NCBI Taxonomy" id="33653"/>
    <lineage>
        <taxon>Eukaryota</taxon>
        <taxon>Sar</taxon>
        <taxon>Stramenopiles</taxon>
        <taxon>Bigyra</taxon>
        <taxon>Opalozoa</taxon>
        <taxon>Bicosoecida</taxon>
        <taxon>Cafeteriaceae</taxon>
        <taxon>Cafeteria</taxon>
    </lineage>
</organism>
<evidence type="ECO:0000313" key="1">
    <source>
        <dbReference type="EMBL" id="KAA0156044.1"/>
    </source>
</evidence>
<name>A0A5A8CUE8_CAFRO</name>
<sequence>MAEEVESIGADVDLWERDFTAEDAAKGHDDGAHVLAWEGGAKLVSGVDELRGDKLVVSGMGLDQLVRPGAEFDVRLGVMADPLAWLRNGGIPVSVRIQASWRERYSAELQDGKASAGSGAPDSGLRISVQGPTGRPMQGDIVHVNITVSGPGLVGAHEASQSLIAEVGLPAGLGCTHSTNPHEALLDRVLTASTSMRANTARLFWNVAPRSSKTVELGCKVLIRGAFSGVASSVYVLGDRAASLSMAPAPAQLVTG</sequence>
<comment type="caution">
    <text evidence="1">The sequence shown here is derived from an EMBL/GenBank/DDBJ whole genome shotgun (WGS) entry which is preliminary data.</text>
</comment>